<dbReference type="Gramene" id="KOM25935">
    <property type="protein sequence ID" value="KOM25935"/>
    <property type="gene ID" value="LR48_Vigan205s007200"/>
</dbReference>
<organism evidence="1 2">
    <name type="scientific">Phaseolus angularis</name>
    <name type="common">Azuki bean</name>
    <name type="synonym">Vigna angularis</name>
    <dbReference type="NCBI Taxonomy" id="3914"/>
    <lineage>
        <taxon>Eukaryota</taxon>
        <taxon>Viridiplantae</taxon>
        <taxon>Streptophyta</taxon>
        <taxon>Embryophyta</taxon>
        <taxon>Tracheophyta</taxon>
        <taxon>Spermatophyta</taxon>
        <taxon>Magnoliopsida</taxon>
        <taxon>eudicotyledons</taxon>
        <taxon>Gunneridae</taxon>
        <taxon>Pentapetalae</taxon>
        <taxon>rosids</taxon>
        <taxon>fabids</taxon>
        <taxon>Fabales</taxon>
        <taxon>Fabaceae</taxon>
        <taxon>Papilionoideae</taxon>
        <taxon>50 kb inversion clade</taxon>
        <taxon>NPAAA clade</taxon>
        <taxon>indigoferoid/millettioid clade</taxon>
        <taxon>Phaseoleae</taxon>
        <taxon>Vigna</taxon>
    </lineage>
</organism>
<dbReference type="AlphaFoldDB" id="A0A0L9T5Q7"/>
<proteinExistence type="predicted"/>
<evidence type="ECO:0000313" key="1">
    <source>
        <dbReference type="EMBL" id="KOM25935.1"/>
    </source>
</evidence>
<sequence length="191" mass="21855">MANRDHHRCDKLFVTQESFNNYKDGSQDFCKASISAPRVVKSFNNKGSGSQNLRGLKIHCHDKSVLLHFRARVGSGISALFNYNGNGLQEFPGFSFFSISSRDAPPSAHIHTDDHCKTRRTYMDREQHNGNARWIALSATDVPTVLEMGSEEKRENYSREKFRVSREKLEKMNGLVSEEEDEWFSGACFRE</sequence>
<name>A0A0L9T5Q7_PHAAN</name>
<dbReference type="EMBL" id="KQ258294">
    <property type="protein sequence ID" value="KOM25935.1"/>
    <property type="molecule type" value="Genomic_DNA"/>
</dbReference>
<accession>A0A0L9T5Q7</accession>
<evidence type="ECO:0000313" key="2">
    <source>
        <dbReference type="Proteomes" id="UP000053144"/>
    </source>
</evidence>
<dbReference type="Proteomes" id="UP000053144">
    <property type="component" value="Unassembled WGS sequence"/>
</dbReference>
<protein>
    <submittedName>
        <fullName evidence="1">Uncharacterized protein</fullName>
    </submittedName>
</protein>
<reference evidence="2" key="1">
    <citation type="journal article" date="2015" name="Proc. Natl. Acad. Sci. U.S.A.">
        <title>Genome sequencing of adzuki bean (Vigna angularis) provides insight into high starch and low fat accumulation and domestication.</title>
        <authorList>
            <person name="Yang K."/>
            <person name="Tian Z."/>
            <person name="Chen C."/>
            <person name="Luo L."/>
            <person name="Zhao B."/>
            <person name="Wang Z."/>
            <person name="Yu L."/>
            <person name="Li Y."/>
            <person name="Sun Y."/>
            <person name="Li W."/>
            <person name="Chen Y."/>
            <person name="Li Y."/>
            <person name="Zhang Y."/>
            <person name="Ai D."/>
            <person name="Zhao J."/>
            <person name="Shang C."/>
            <person name="Ma Y."/>
            <person name="Wu B."/>
            <person name="Wang M."/>
            <person name="Gao L."/>
            <person name="Sun D."/>
            <person name="Zhang P."/>
            <person name="Guo F."/>
            <person name="Wang W."/>
            <person name="Li Y."/>
            <person name="Wang J."/>
            <person name="Varshney R.K."/>
            <person name="Wang J."/>
            <person name="Ling H.Q."/>
            <person name="Wan P."/>
        </authorList>
    </citation>
    <scope>NUCLEOTIDE SEQUENCE</scope>
    <source>
        <strain evidence="2">cv. Jingnong 6</strain>
    </source>
</reference>
<gene>
    <name evidence="1" type="ORF">LR48_Vigan205s007200</name>
</gene>